<accession>A0AC35TVQ0</accession>
<proteinExistence type="predicted"/>
<sequence>MNKLNIVKSNIPNLNFLAYMAKYSTAIHPDTYYQTHPQHSTQDLHPHMTKQQFDAKKAQDRFSRKMSQDYGYKPNIIDKIYLVSTGMFKNINDIPERISGGTIREMSERASGIVMVAGTLSVLIGGLAIIYLHHGNINHQQQIEQLQSQANSNKELLYDVYHLDNIF</sequence>
<name>A0AC35TVQ0_9BILA</name>
<evidence type="ECO:0000313" key="2">
    <source>
        <dbReference type="WBParaSite" id="RSKR_0000479100.1"/>
    </source>
</evidence>
<dbReference type="WBParaSite" id="RSKR_0000479100.1">
    <property type="protein sequence ID" value="RSKR_0000479100.1"/>
    <property type="gene ID" value="RSKR_0000479100"/>
</dbReference>
<evidence type="ECO:0000313" key="1">
    <source>
        <dbReference type="Proteomes" id="UP000095286"/>
    </source>
</evidence>
<dbReference type="Proteomes" id="UP000095286">
    <property type="component" value="Unplaced"/>
</dbReference>
<organism evidence="1 2">
    <name type="scientific">Rhabditophanes sp. KR3021</name>
    <dbReference type="NCBI Taxonomy" id="114890"/>
    <lineage>
        <taxon>Eukaryota</taxon>
        <taxon>Metazoa</taxon>
        <taxon>Ecdysozoa</taxon>
        <taxon>Nematoda</taxon>
        <taxon>Chromadorea</taxon>
        <taxon>Rhabditida</taxon>
        <taxon>Tylenchina</taxon>
        <taxon>Panagrolaimomorpha</taxon>
        <taxon>Strongyloidoidea</taxon>
        <taxon>Alloionematidae</taxon>
        <taxon>Rhabditophanes</taxon>
    </lineage>
</organism>
<reference evidence="2" key="1">
    <citation type="submission" date="2016-11" db="UniProtKB">
        <authorList>
            <consortium name="WormBaseParasite"/>
        </authorList>
    </citation>
    <scope>IDENTIFICATION</scope>
    <source>
        <strain evidence="2">KR3021</strain>
    </source>
</reference>
<protein>
    <submittedName>
        <fullName evidence="2">Hemagglutinin</fullName>
    </submittedName>
</protein>